<dbReference type="AlphaFoldDB" id="A0A1F4V5I4"/>
<accession>A0A1F4V5I4</accession>
<feature type="domain" description="SUF system FeS cluster assembly SufBD N-terminal" evidence="3">
    <location>
        <begin position="136"/>
        <end position="204"/>
    </location>
</feature>
<organism evidence="4 5">
    <name type="scientific">candidate division WWE3 bacterium RIFCSPLOWO2_01_FULL_39_13</name>
    <dbReference type="NCBI Taxonomy" id="1802624"/>
    <lineage>
        <taxon>Bacteria</taxon>
        <taxon>Katanobacteria</taxon>
    </lineage>
</organism>
<comment type="caution">
    <text evidence="4">The sequence shown here is derived from an EMBL/GenBank/DDBJ whole genome shotgun (WGS) entry which is preliminary data.</text>
</comment>
<protein>
    <submittedName>
        <fullName evidence="4">Fe-S cluster assembly protein SufB</fullName>
    </submittedName>
</protein>
<evidence type="ECO:0000259" key="3">
    <source>
        <dbReference type="Pfam" id="PF19295"/>
    </source>
</evidence>
<dbReference type="SUPFAM" id="SSF101960">
    <property type="entry name" value="Stabilizer of iron transporter SufD"/>
    <property type="match status" value="1"/>
</dbReference>
<evidence type="ECO:0000313" key="5">
    <source>
        <dbReference type="Proteomes" id="UP000178771"/>
    </source>
</evidence>
<dbReference type="NCBIfam" id="TIGR01980">
    <property type="entry name" value="sufB"/>
    <property type="match status" value="1"/>
</dbReference>
<dbReference type="Pfam" id="PF19295">
    <property type="entry name" value="SufBD_N"/>
    <property type="match status" value="1"/>
</dbReference>
<reference evidence="4 5" key="1">
    <citation type="journal article" date="2016" name="Nat. Commun.">
        <title>Thousands of microbial genomes shed light on interconnected biogeochemical processes in an aquifer system.</title>
        <authorList>
            <person name="Anantharaman K."/>
            <person name="Brown C.T."/>
            <person name="Hug L.A."/>
            <person name="Sharon I."/>
            <person name="Castelle C.J."/>
            <person name="Probst A.J."/>
            <person name="Thomas B.C."/>
            <person name="Singh A."/>
            <person name="Wilkins M.J."/>
            <person name="Karaoz U."/>
            <person name="Brodie E.L."/>
            <person name="Williams K.H."/>
            <person name="Hubbard S.S."/>
            <person name="Banfield J.F."/>
        </authorList>
    </citation>
    <scope>NUCLEOTIDE SEQUENCE [LARGE SCALE GENOMIC DNA]</scope>
</reference>
<comment type="similarity">
    <text evidence="1">Belongs to the iron-sulfur cluster assembly SufBD family.</text>
</comment>
<evidence type="ECO:0000259" key="2">
    <source>
        <dbReference type="Pfam" id="PF01458"/>
    </source>
</evidence>
<sequence>MNKKTSKVKLKLNDKYNLGFKMRSDPGLALPFGLDENVVREISKIKNEPKWMLEFRLKSYHLFVSKKMPSWGADLSKIDFSKIHYYIKSPDKNTKSWKNVSSEVKKTFDRIGIPRVEREYLSGVKAQYNSEVVYGSLLKQLKDQGVIFMSTDEAVQKHPDLVRKYIGTVIPPADNKFAALNSAVWSGGSFIYIPKGAKIEKPLQAYFRINAARMGQFERTLIIADEDSFTQYIEGCSAPMYSESSIHSAVVEIIVKKNARFRYTTVQNWYKNIYNLVTKRAYAYENATMEWIDGNIGSKVTMKYPAVYLLGKGAKGEVISLAVAKDGQHLDTGAKMVHLASNTSSNIISKSISKGSGRASYRGLVKVIGSAENVKSHINCDALLLDSKARTDTYPSMEIDNKRTNITHEATVSKVGQDQLFYLMSRGLSKQDASALIVNGFIEPVMRELPMEFAVELNQLINLEMEGSVG</sequence>
<evidence type="ECO:0000256" key="1">
    <source>
        <dbReference type="ARBA" id="ARBA00043967"/>
    </source>
</evidence>
<dbReference type="InterPro" id="IPR045595">
    <property type="entry name" value="SufBD_N"/>
</dbReference>
<dbReference type="InterPro" id="IPR000825">
    <property type="entry name" value="SUF_FeS_clus_asmbl_SufBD_core"/>
</dbReference>
<dbReference type="InterPro" id="IPR010231">
    <property type="entry name" value="SUF_FeS_clus_asmbl_SufB"/>
</dbReference>
<dbReference type="STRING" id="1802624.A2982_03915"/>
<name>A0A1F4V5I4_UNCKA</name>
<proteinExistence type="inferred from homology"/>
<gene>
    <name evidence="4" type="ORF">A2982_03915</name>
</gene>
<evidence type="ECO:0000313" key="4">
    <source>
        <dbReference type="EMBL" id="OGC51863.1"/>
    </source>
</evidence>
<dbReference type="GO" id="GO:0016226">
    <property type="term" value="P:iron-sulfur cluster assembly"/>
    <property type="evidence" value="ECO:0007669"/>
    <property type="project" value="InterPro"/>
</dbReference>
<dbReference type="Proteomes" id="UP000178771">
    <property type="component" value="Unassembled WGS sequence"/>
</dbReference>
<dbReference type="PANTHER" id="PTHR30508">
    <property type="entry name" value="FES CLUSTER ASSEMBLY PROTEIN SUF"/>
    <property type="match status" value="1"/>
</dbReference>
<dbReference type="PANTHER" id="PTHR30508:SF1">
    <property type="entry name" value="UPF0051 PROTEIN ABCI8, CHLOROPLASTIC-RELATED"/>
    <property type="match status" value="1"/>
</dbReference>
<dbReference type="Pfam" id="PF01458">
    <property type="entry name" value="SUFBD_core"/>
    <property type="match status" value="1"/>
</dbReference>
<dbReference type="InterPro" id="IPR037284">
    <property type="entry name" value="SUF_FeS_clus_asmbl_SufBD_sf"/>
</dbReference>
<dbReference type="EMBL" id="MEVH01000012">
    <property type="protein sequence ID" value="OGC51863.1"/>
    <property type="molecule type" value="Genomic_DNA"/>
</dbReference>
<dbReference type="InterPro" id="IPR055346">
    <property type="entry name" value="Fe-S_cluster_assembly_SufBD"/>
</dbReference>
<feature type="domain" description="SUF system FeS cluster assembly SufBD core" evidence="2">
    <location>
        <begin position="207"/>
        <end position="441"/>
    </location>
</feature>